<dbReference type="Proteomes" id="UP000002613">
    <property type="component" value="Chromosome"/>
</dbReference>
<keyword evidence="2" id="KW-0547">Nucleotide-binding</keyword>
<evidence type="ECO:0000313" key="8">
    <source>
        <dbReference type="EMBL" id="ADC64644.1"/>
    </source>
</evidence>
<reference evidence="8 9" key="2">
    <citation type="journal article" date="2011" name="Stand. Genomic Sci.">
        <title>Complete genome sequence of Ferroglobus placidus AEDII12DO.</title>
        <authorList>
            <person name="Anderson I."/>
            <person name="Risso C."/>
            <person name="Holmes D."/>
            <person name="Lucas S."/>
            <person name="Copeland A."/>
            <person name="Lapidus A."/>
            <person name="Cheng J.F."/>
            <person name="Bruce D."/>
            <person name="Goodwin L."/>
            <person name="Pitluck S."/>
            <person name="Saunders E."/>
            <person name="Brettin T."/>
            <person name="Detter J.C."/>
            <person name="Han C."/>
            <person name="Tapia R."/>
            <person name="Larimer F."/>
            <person name="Land M."/>
            <person name="Hauser L."/>
            <person name="Woyke T."/>
            <person name="Lovley D."/>
            <person name="Kyrpides N."/>
            <person name="Ivanova N."/>
        </authorList>
    </citation>
    <scope>NUCLEOTIDE SEQUENCE [LARGE SCALE GENOMIC DNA]</scope>
    <source>
        <strain evidence="9">DSM 10642 / AEDII12DO</strain>
    </source>
</reference>
<dbReference type="AlphaFoldDB" id="D3S311"/>
<dbReference type="GO" id="GO:0016787">
    <property type="term" value="F:hydrolase activity"/>
    <property type="evidence" value="ECO:0007669"/>
    <property type="project" value="UniProtKB-KW"/>
</dbReference>
<evidence type="ECO:0000256" key="5">
    <source>
        <dbReference type="ARBA" id="ARBA00022840"/>
    </source>
</evidence>
<evidence type="ECO:0000256" key="2">
    <source>
        <dbReference type="ARBA" id="ARBA00022741"/>
    </source>
</evidence>
<evidence type="ECO:0000259" key="7">
    <source>
        <dbReference type="SMART" id="SM00382"/>
    </source>
</evidence>
<keyword evidence="4" id="KW-0347">Helicase</keyword>
<dbReference type="GO" id="GO:0005524">
    <property type="term" value="F:ATP binding"/>
    <property type="evidence" value="ECO:0007669"/>
    <property type="project" value="UniProtKB-KW"/>
</dbReference>
<evidence type="ECO:0000256" key="1">
    <source>
        <dbReference type="ARBA" id="ARBA00007913"/>
    </source>
</evidence>
<dbReference type="InterPro" id="IPR003593">
    <property type="entry name" value="AAA+_ATPase"/>
</dbReference>
<protein>
    <submittedName>
        <fullName evidence="8">Type III restriction protein res subunit</fullName>
    </submittedName>
</protein>
<keyword evidence="6" id="KW-0175">Coiled coil</keyword>
<name>D3S311_FERPA</name>
<dbReference type="SMART" id="SM00382">
    <property type="entry name" value="AAA"/>
    <property type="match status" value="1"/>
</dbReference>
<evidence type="ECO:0000313" key="9">
    <source>
        <dbReference type="Proteomes" id="UP000002613"/>
    </source>
</evidence>
<dbReference type="PANTHER" id="PTHR43788">
    <property type="entry name" value="DNA2/NAM7 HELICASE FAMILY MEMBER"/>
    <property type="match status" value="1"/>
</dbReference>
<keyword evidence="3" id="KW-0378">Hydrolase</keyword>
<comment type="similarity">
    <text evidence="1">Belongs to the DNA2/NAM7 helicase family.</text>
</comment>
<evidence type="ECO:0000256" key="3">
    <source>
        <dbReference type="ARBA" id="ARBA00022801"/>
    </source>
</evidence>
<dbReference type="eggNOG" id="arCOG00792">
    <property type="taxonomic scope" value="Archaea"/>
</dbReference>
<evidence type="ECO:0000256" key="4">
    <source>
        <dbReference type="ARBA" id="ARBA00022806"/>
    </source>
</evidence>
<dbReference type="Pfam" id="PF13086">
    <property type="entry name" value="AAA_11"/>
    <property type="match status" value="1"/>
</dbReference>
<dbReference type="EMBL" id="CP001899">
    <property type="protein sequence ID" value="ADC64644.1"/>
    <property type="molecule type" value="Genomic_DNA"/>
</dbReference>
<accession>D3S311</accession>
<dbReference type="OrthoDB" id="45637at2157"/>
<dbReference type="InterPro" id="IPR027417">
    <property type="entry name" value="P-loop_NTPase"/>
</dbReference>
<dbReference type="HOGENOM" id="CLU_001666_8_4_2"/>
<dbReference type="KEGG" id="fpl:Ferp_0470"/>
<dbReference type="PaxDb" id="589924-Ferp_0470"/>
<dbReference type="RefSeq" id="WP_012964990.1">
    <property type="nucleotide sequence ID" value="NC_013849.1"/>
</dbReference>
<dbReference type="Gene3D" id="3.40.50.300">
    <property type="entry name" value="P-loop containing nucleotide triphosphate hydrolases"/>
    <property type="match status" value="2"/>
</dbReference>
<dbReference type="InterPro" id="IPR041677">
    <property type="entry name" value="DNA2/NAM7_AAA_11"/>
</dbReference>
<reference evidence="9" key="1">
    <citation type="submission" date="2010-02" db="EMBL/GenBank/DDBJ databases">
        <title>Complete sequence of Ferroglobus placidus DSM 10642.</title>
        <authorList>
            <consortium name="US DOE Joint Genome Institute"/>
            <person name="Lucas S."/>
            <person name="Copeland A."/>
            <person name="Lapidus A."/>
            <person name="Cheng J.-F."/>
            <person name="Bruce D."/>
            <person name="Goodwin L."/>
            <person name="Pitluck S."/>
            <person name="Saunders E."/>
            <person name="Brettin T."/>
            <person name="Detter J.C."/>
            <person name="Han C."/>
            <person name="Tapia R."/>
            <person name="Larimer F."/>
            <person name="Land M."/>
            <person name="Hauser L."/>
            <person name="Kyrpides N."/>
            <person name="Ivanova N."/>
            <person name="Holmes D."/>
            <person name="Lovley D."/>
            <person name="Kyrpides N."/>
            <person name="Anderson I.J."/>
            <person name="Woyke T."/>
        </authorList>
    </citation>
    <scope>NUCLEOTIDE SEQUENCE [LARGE SCALE GENOMIC DNA]</scope>
    <source>
        <strain evidence="9">DSM 10642 / AEDII12DO</strain>
    </source>
</reference>
<proteinExistence type="inferred from homology"/>
<evidence type="ECO:0000256" key="6">
    <source>
        <dbReference type="SAM" id="Coils"/>
    </source>
</evidence>
<dbReference type="GO" id="GO:0043139">
    <property type="term" value="F:5'-3' DNA helicase activity"/>
    <property type="evidence" value="ECO:0007669"/>
    <property type="project" value="TreeGrafter"/>
</dbReference>
<dbReference type="InterPro" id="IPR050534">
    <property type="entry name" value="Coronavir_polyprotein_1ab"/>
</dbReference>
<sequence length="598" mass="67439">MQVKLLKDVLVRERERAVKDVLRLILPAQVLDTSESIATLESRYANLFEPGDVLGLVLGRGGEIAIRQLGTVVDSSRDILTVFTSLELAEGWDLRITNYEPLIAFDLQIDLIERIESGELEGEGAVSLFFDDLKAGEIRRAELGNKYVKGYELDESQVEAVEAALALEDGELLLIRGPPGTGKTVVIAKIAYELADQGEKVLITSHTNRAVDNAVEELPEGVALRVGRPEKVLPGIRKYLLGCKAREGLGDKLEEIEGEIGKTLKLLLKIEEDAKKALGFEKAKLNEVRRKYKEHLKELYRKRNNMLRKTSEELVEKMPVIGSTLVKSQLYPLSETDFDTVIIDESSQASITLALLGMVKGRKWVLVGDDRQLLPIFRTLRNSEKLSAFVSLLEKYPHRMKMLRVHRRSHPYIIGFSAEHFYEGKIEPAKECWKQILKIRSSIPVLNEKPVVFVHVEGEEEREGQSKFNSKEVDVCVSLVGELRRYLSPGRIGVISPYVAQRKRIAERVKGVEVGTVDAFQGREKDVVIFSVTATGNMNFVSDPNRLNVAFTRARKKLIVVGNGRAITKSDSLLCRFLEYVYKVGGIYDWERKRWLKP</sequence>
<keyword evidence="5" id="KW-0067">ATP-binding</keyword>
<dbReference type="STRING" id="589924.Ferp_0470"/>
<organism evidence="8 9">
    <name type="scientific">Ferroglobus placidus (strain DSM 10642 / AEDII12DO)</name>
    <dbReference type="NCBI Taxonomy" id="589924"/>
    <lineage>
        <taxon>Archaea</taxon>
        <taxon>Methanobacteriati</taxon>
        <taxon>Methanobacteriota</taxon>
        <taxon>Archaeoglobi</taxon>
        <taxon>Archaeoglobales</taxon>
        <taxon>Archaeoglobaceae</taxon>
        <taxon>Ferroglobus</taxon>
    </lineage>
</organism>
<dbReference type="Pfam" id="PF13087">
    <property type="entry name" value="AAA_12"/>
    <property type="match status" value="1"/>
</dbReference>
<dbReference type="CDD" id="cd18808">
    <property type="entry name" value="SF1_C_Upf1"/>
    <property type="match status" value="1"/>
</dbReference>
<dbReference type="PANTHER" id="PTHR43788:SF8">
    <property type="entry name" value="DNA-BINDING PROTEIN SMUBP-2"/>
    <property type="match status" value="1"/>
</dbReference>
<dbReference type="SUPFAM" id="SSF52540">
    <property type="entry name" value="P-loop containing nucleoside triphosphate hydrolases"/>
    <property type="match status" value="1"/>
</dbReference>
<feature type="domain" description="AAA+ ATPase" evidence="7">
    <location>
        <begin position="169"/>
        <end position="565"/>
    </location>
</feature>
<feature type="coiled-coil region" evidence="6">
    <location>
        <begin position="282"/>
        <end position="309"/>
    </location>
</feature>
<gene>
    <name evidence="8" type="ordered locus">Ferp_0470</name>
</gene>
<dbReference type="InterPro" id="IPR041679">
    <property type="entry name" value="DNA2/NAM7-like_C"/>
</dbReference>
<dbReference type="InterPro" id="IPR047187">
    <property type="entry name" value="SF1_C_Upf1"/>
</dbReference>
<keyword evidence="9" id="KW-1185">Reference proteome</keyword>
<dbReference type="GeneID" id="8777969"/>